<feature type="transmembrane region" description="Helical" evidence="1">
    <location>
        <begin position="103"/>
        <end position="127"/>
    </location>
</feature>
<gene>
    <name evidence="3" type="ORF">Pan153_01260</name>
</gene>
<dbReference type="InterPro" id="IPR027558">
    <property type="entry name" value="Pre_pil_HX9DG_C"/>
</dbReference>
<dbReference type="NCBIfam" id="TIGR04294">
    <property type="entry name" value="pre_pil_HX9DG"/>
    <property type="match status" value="1"/>
</dbReference>
<feature type="transmembrane region" description="Helical" evidence="1">
    <location>
        <begin position="20"/>
        <end position="47"/>
    </location>
</feature>
<reference evidence="3 4" key="1">
    <citation type="submission" date="2019-02" db="EMBL/GenBank/DDBJ databases">
        <title>Deep-cultivation of Planctomycetes and their phenomic and genomic characterization uncovers novel biology.</title>
        <authorList>
            <person name="Wiegand S."/>
            <person name="Jogler M."/>
            <person name="Boedeker C."/>
            <person name="Pinto D."/>
            <person name="Vollmers J."/>
            <person name="Rivas-Marin E."/>
            <person name="Kohn T."/>
            <person name="Peeters S.H."/>
            <person name="Heuer A."/>
            <person name="Rast P."/>
            <person name="Oberbeckmann S."/>
            <person name="Bunk B."/>
            <person name="Jeske O."/>
            <person name="Meyerdierks A."/>
            <person name="Storesund J.E."/>
            <person name="Kallscheuer N."/>
            <person name="Luecker S."/>
            <person name="Lage O.M."/>
            <person name="Pohl T."/>
            <person name="Merkel B.J."/>
            <person name="Hornburger P."/>
            <person name="Mueller R.-W."/>
            <person name="Bruemmer F."/>
            <person name="Labrenz M."/>
            <person name="Spormann A.M."/>
            <person name="Op den Camp H."/>
            <person name="Overmann J."/>
            <person name="Amann R."/>
            <person name="Jetten M.S.M."/>
            <person name="Mascher T."/>
            <person name="Medema M.H."/>
            <person name="Devos D.P."/>
            <person name="Kaster A.-K."/>
            <person name="Ovreas L."/>
            <person name="Rohde M."/>
            <person name="Galperin M.Y."/>
            <person name="Jogler C."/>
        </authorList>
    </citation>
    <scope>NUCLEOTIDE SEQUENCE [LARGE SCALE GENOMIC DNA]</scope>
    <source>
        <strain evidence="3 4">Pan153</strain>
    </source>
</reference>
<sequence length="359" mass="39926">MENETKKSKGPTKTEIAVGFMCFLILFFLGGMYFIFRFLFYVLLGWYPFLNRVLPQVSVSIPGVVTACLILVLLTVVIQVLGTKVIRSVREKREDFSLSPWRFRWTGVCLILLIVSFTGGLAVVGVAHRTFEIVKDEQESFLASTREFKNEYYFSLNQRNVAEAVEKYSAENQRQLPAGIVNATGIPLHSWETQLLPYLDSTALFEKIDLSVPWNSQQNAEHFQTSIPVFIRVGSTGDQQFNREGFGLSHMALNSRIAVPGHAINAQQVPDGLANTIMLGEIKTRLPAWGDPLNFRDPASGINKHPHGFGTPGKLRGGANMLFLDGSVRFISEDIDPKILKALATPNGGEDVSNFQGGR</sequence>
<protein>
    <recommendedName>
        <fullName evidence="2">DUF1559 domain-containing protein</fullName>
    </recommendedName>
</protein>
<dbReference type="InterPro" id="IPR011453">
    <property type="entry name" value="DUF1559"/>
</dbReference>
<evidence type="ECO:0000256" key="1">
    <source>
        <dbReference type="SAM" id="Phobius"/>
    </source>
</evidence>
<accession>A0A518FGP5</accession>
<keyword evidence="1" id="KW-1133">Transmembrane helix</keyword>
<keyword evidence="1" id="KW-0472">Membrane</keyword>
<dbReference type="Pfam" id="PF07596">
    <property type="entry name" value="SBP_bac_10"/>
    <property type="match status" value="1"/>
</dbReference>
<evidence type="ECO:0000313" key="4">
    <source>
        <dbReference type="Proteomes" id="UP000320839"/>
    </source>
</evidence>
<dbReference type="PANTHER" id="PTHR30093">
    <property type="entry name" value="GENERAL SECRETION PATHWAY PROTEIN G"/>
    <property type="match status" value="1"/>
</dbReference>
<evidence type="ECO:0000313" key="3">
    <source>
        <dbReference type="EMBL" id="QDV15512.1"/>
    </source>
</evidence>
<dbReference type="AlphaFoldDB" id="A0A518FGP5"/>
<feature type="transmembrane region" description="Helical" evidence="1">
    <location>
        <begin position="59"/>
        <end position="82"/>
    </location>
</feature>
<dbReference type="PANTHER" id="PTHR30093:SF2">
    <property type="entry name" value="TYPE II SECRETION SYSTEM PROTEIN H"/>
    <property type="match status" value="1"/>
</dbReference>
<organism evidence="3 4">
    <name type="scientific">Gimesia panareensis</name>
    <dbReference type="NCBI Taxonomy" id="2527978"/>
    <lineage>
        <taxon>Bacteria</taxon>
        <taxon>Pseudomonadati</taxon>
        <taxon>Planctomycetota</taxon>
        <taxon>Planctomycetia</taxon>
        <taxon>Planctomycetales</taxon>
        <taxon>Planctomycetaceae</taxon>
        <taxon>Gimesia</taxon>
    </lineage>
</organism>
<name>A0A518FGP5_9PLAN</name>
<proteinExistence type="predicted"/>
<feature type="domain" description="DUF1559" evidence="2">
    <location>
        <begin position="157"/>
        <end position="287"/>
    </location>
</feature>
<evidence type="ECO:0000259" key="2">
    <source>
        <dbReference type="Pfam" id="PF07596"/>
    </source>
</evidence>
<dbReference type="Proteomes" id="UP000320839">
    <property type="component" value="Chromosome"/>
</dbReference>
<dbReference type="OrthoDB" id="285651at2"/>
<dbReference type="EMBL" id="CP036317">
    <property type="protein sequence ID" value="QDV15512.1"/>
    <property type="molecule type" value="Genomic_DNA"/>
</dbReference>
<keyword evidence="1" id="KW-0812">Transmembrane</keyword>
<dbReference type="RefSeq" id="WP_145453546.1">
    <property type="nucleotide sequence ID" value="NZ_CP036317.1"/>
</dbReference>